<gene>
    <name evidence="1" type="ORF">JTE90_027982</name>
</gene>
<comment type="caution">
    <text evidence="1">The sequence shown here is derived from an EMBL/GenBank/DDBJ whole genome shotgun (WGS) entry which is preliminary data.</text>
</comment>
<evidence type="ECO:0000313" key="1">
    <source>
        <dbReference type="EMBL" id="KAG8195241.1"/>
    </source>
</evidence>
<dbReference type="EMBL" id="JAFNEN010000091">
    <property type="protein sequence ID" value="KAG8195241.1"/>
    <property type="molecule type" value="Genomic_DNA"/>
</dbReference>
<organism evidence="1 2">
    <name type="scientific">Oedothorax gibbosus</name>
    <dbReference type="NCBI Taxonomy" id="931172"/>
    <lineage>
        <taxon>Eukaryota</taxon>
        <taxon>Metazoa</taxon>
        <taxon>Ecdysozoa</taxon>
        <taxon>Arthropoda</taxon>
        <taxon>Chelicerata</taxon>
        <taxon>Arachnida</taxon>
        <taxon>Araneae</taxon>
        <taxon>Araneomorphae</taxon>
        <taxon>Entelegynae</taxon>
        <taxon>Araneoidea</taxon>
        <taxon>Linyphiidae</taxon>
        <taxon>Erigoninae</taxon>
        <taxon>Oedothorax</taxon>
    </lineage>
</organism>
<accession>A0AAV6VHT1</accession>
<proteinExistence type="predicted"/>
<reference evidence="1 2" key="1">
    <citation type="journal article" date="2022" name="Nat. Ecol. Evol.">
        <title>A masculinizing supergene underlies an exaggerated male reproductive morph in a spider.</title>
        <authorList>
            <person name="Hendrickx F."/>
            <person name="De Corte Z."/>
            <person name="Sonet G."/>
            <person name="Van Belleghem S.M."/>
            <person name="Kostlbacher S."/>
            <person name="Vangestel C."/>
        </authorList>
    </citation>
    <scope>NUCLEOTIDE SEQUENCE [LARGE SCALE GENOMIC DNA]</scope>
    <source>
        <strain evidence="1">W744_W776</strain>
    </source>
</reference>
<evidence type="ECO:0000313" key="2">
    <source>
        <dbReference type="Proteomes" id="UP000827092"/>
    </source>
</evidence>
<keyword evidence="2" id="KW-1185">Reference proteome</keyword>
<protein>
    <submittedName>
        <fullName evidence="1">Uncharacterized protein</fullName>
    </submittedName>
</protein>
<dbReference type="Proteomes" id="UP000827092">
    <property type="component" value="Unassembled WGS sequence"/>
</dbReference>
<sequence>MHSHSPMLNCIADQKIKNAMKERVLKHPTRPIKHSYDEIVEEVLREENVHVMPTFDNVSTILYRKRAELRPPLPNDAEHFVLTMTSSSSAKMLS</sequence>
<name>A0AAV6VHT1_9ARAC</name>
<dbReference type="AlphaFoldDB" id="A0AAV6VHT1"/>